<protein>
    <submittedName>
        <fullName evidence="3">Aste57867_17826 protein</fullName>
    </submittedName>
</protein>
<dbReference type="OrthoDB" id="68792at2759"/>
<evidence type="ECO:0000313" key="3">
    <source>
        <dbReference type="EMBL" id="VFT94569.1"/>
    </source>
</evidence>
<reference evidence="3 4" key="1">
    <citation type="submission" date="2019-03" db="EMBL/GenBank/DDBJ databases">
        <authorList>
            <person name="Gaulin E."/>
            <person name="Dumas B."/>
        </authorList>
    </citation>
    <scope>NUCLEOTIDE SEQUENCE [LARGE SCALE GENOMIC DNA]</scope>
    <source>
        <strain evidence="3">CBS 568.67</strain>
    </source>
</reference>
<name>A0A485L9T8_9STRA</name>
<feature type="region of interest" description="Disordered" evidence="1">
    <location>
        <begin position="82"/>
        <end position="132"/>
    </location>
</feature>
<dbReference type="SUPFAM" id="SSF81585">
    <property type="entry name" value="PsbU/PolX domain-like"/>
    <property type="match status" value="1"/>
</dbReference>
<sequence length="174" mass="19161">MKSCPELTYEVDPKVMIYALKFLNSAPKEKLVIELEITDAIANKVIDQRDFGGYKSLDDIFEKKLMRKKKFTTFRDRLLAYAKDNKPAPKADDEEDEGNGNGKAKKGKKGKGGSGGGAKGEAGALLAQQKAEKPVFKETEPLRLRFGYLLPTPVVEAPVENAEDEETVQPVTVA</sequence>
<gene>
    <name evidence="3" type="primary">Aste57867_17826</name>
    <name evidence="2" type="ORF">As57867_017765</name>
    <name evidence="3" type="ORF">ASTE57867_17826</name>
</gene>
<reference evidence="2" key="2">
    <citation type="submission" date="2019-06" db="EMBL/GenBank/DDBJ databases">
        <title>Genomics analysis of Aphanomyces spp. identifies a new class of oomycete effector associated with host adaptation.</title>
        <authorList>
            <person name="Gaulin E."/>
        </authorList>
    </citation>
    <scope>NUCLEOTIDE SEQUENCE</scope>
    <source>
        <strain evidence="2">CBS 578.67</strain>
    </source>
</reference>
<evidence type="ECO:0000313" key="2">
    <source>
        <dbReference type="EMBL" id="KAF0690838.1"/>
    </source>
</evidence>
<dbReference type="EMBL" id="CAADRA010006325">
    <property type="protein sequence ID" value="VFT94569.1"/>
    <property type="molecule type" value="Genomic_DNA"/>
</dbReference>
<accession>A0A485L9T8</accession>
<evidence type="ECO:0000256" key="1">
    <source>
        <dbReference type="SAM" id="MobiDB-lite"/>
    </source>
</evidence>
<dbReference type="Proteomes" id="UP000332933">
    <property type="component" value="Unassembled WGS sequence"/>
</dbReference>
<organism evidence="3 4">
    <name type="scientific">Aphanomyces stellatus</name>
    <dbReference type="NCBI Taxonomy" id="120398"/>
    <lineage>
        <taxon>Eukaryota</taxon>
        <taxon>Sar</taxon>
        <taxon>Stramenopiles</taxon>
        <taxon>Oomycota</taxon>
        <taxon>Saprolegniomycetes</taxon>
        <taxon>Saprolegniales</taxon>
        <taxon>Verrucalvaceae</taxon>
        <taxon>Aphanomyces</taxon>
    </lineage>
</organism>
<feature type="compositionally biased region" description="Basic and acidic residues" evidence="1">
    <location>
        <begin position="82"/>
        <end position="91"/>
    </location>
</feature>
<proteinExistence type="predicted"/>
<keyword evidence="4" id="KW-1185">Reference proteome</keyword>
<dbReference type="EMBL" id="VJMH01006304">
    <property type="protein sequence ID" value="KAF0690838.1"/>
    <property type="molecule type" value="Genomic_DNA"/>
</dbReference>
<dbReference type="AlphaFoldDB" id="A0A485L9T8"/>
<evidence type="ECO:0000313" key="4">
    <source>
        <dbReference type="Proteomes" id="UP000332933"/>
    </source>
</evidence>